<dbReference type="EMBL" id="HF583657">
    <property type="protein sequence ID" value="CCQ43154.1"/>
    <property type="molecule type" value="Genomic_DNA"/>
</dbReference>
<dbReference type="OrthoDB" id="8545119at2759"/>
<protein>
    <submittedName>
        <fullName evidence="1">Alternative protein DPT</fullName>
    </submittedName>
</protein>
<gene>
    <name evidence="1" type="primary">DPT</name>
</gene>
<name>L8E7N7_HUMAN</name>
<dbReference type="AlphaFoldDB" id="L8E7N7"/>
<accession>L8E7N7</accession>
<proteinExistence type="predicted"/>
<sequence>MMASLHTTYTVRMLTAGLLEHQLQPGYCFLLQNELQVQHSGGERQNWRRGAVKVLYS</sequence>
<reference evidence="1" key="1">
    <citation type="journal article" date="2013" name="PLoS ONE">
        <title>Direct detection of alternative open reading frames translation products in human significantly expands the proteome.</title>
        <authorList>
            <person name="Vanderperre B."/>
            <person name="Lucier J.-F."/>
            <person name="Motard J."/>
            <person name="Tremblay G."/>
            <person name="Vanderperre S."/>
            <person name="Wisztorski M."/>
            <person name="Salzet M."/>
            <person name="Boisvert F.-M."/>
            <person name="Roucou X."/>
        </authorList>
    </citation>
    <scope>NUCLEOTIDE SEQUENCE</scope>
</reference>
<organism evidence="1">
    <name type="scientific">Homo sapiens</name>
    <name type="common">Human</name>
    <dbReference type="NCBI Taxonomy" id="9606"/>
    <lineage>
        <taxon>Eukaryota</taxon>
        <taxon>Metazoa</taxon>
        <taxon>Chordata</taxon>
        <taxon>Craniata</taxon>
        <taxon>Vertebrata</taxon>
        <taxon>Euteleostomi</taxon>
        <taxon>Mammalia</taxon>
        <taxon>Eutheria</taxon>
        <taxon>Euarchontoglires</taxon>
        <taxon>Primates</taxon>
        <taxon>Haplorrhini</taxon>
        <taxon>Catarrhini</taxon>
        <taxon>Hominidae</taxon>
        <taxon>Homo</taxon>
    </lineage>
</organism>
<evidence type="ECO:0000313" key="1">
    <source>
        <dbReference type="EMBL" id="CCQ43154.1"/>
    </source>
</evidence>
<dbReference type="ChiTaRS" id="DPT">
    <property type="organism name" value="human"/>
</dbReference>